<name>A0A964FFX2_9CYAN</name>
<protein>
    <recommendedName>
        <fullName evidence="1">CARDB domain-containing protein</fullName>
    </recommendedName>
</protein>
<feature type="domain" description="CARDB" evidence="1">
    <location>
        <begin position="147"/>
        <end position="254"/>
    </location>
</feature>
<evidence type="ECO:0000259" key="1">
    <source>
        <dbReference type="Pfam" id="PF07705"/>
    </source>
</evidence>
<reference evidence="2" key="1">
    <citation type="journal article" date="2021" name="Antonie Van Leeuwenhoek">
        <title>Draft genome and description of Waterburya agarophytonicola gen. nov. sp. nov. (Pleurocapsales, Cyanobacteria): a seaweed symbiont.</title>
        <authorList>
            <person name="Bonthond G."/>
            <person name="Shalygin S."/>
            <person name="Bayer T."/>
            <person name="Weinberger F."/>
        </authorList>
    </citation>
    <scope>NUCLEOTIDE SEQUENCE</scope>
    <source>
        <strain evidence="2">KI4</strain>
    </source>
</reference>
<dbReference type="AlphaFoldDB" id="A0A964FFX2"/>
<keyword evidence="3" id="KW-1185">Reference proteome</keyword>
<dbReference type="EMBL" id="JADWDC010000021">
    <property type="protein sequence ID" value="MCC0177386.1"/>
    <property type="molecule type" value="Genomic_DNA"/>
</dbReference>
<evidence type="ECO:0000313" key="3">
    <source>
        <dbReference type="Proteomes" id="UP000729733"/>
    </source>
</evidence>
<dbReference type="Pfam" id="PF07705">
    <property type="entry name" value="CARDB"/>
    <property type="match status" value="4"/>
</dbReference>
<proteinExistence type="predicted"/>
<organism evidence="2 3">
    <name type="scientific">Waterburya agarophytonicola KI4</name>
    <dbReference type="NCBI Taxonomy" id="2874699"/>
    <lineage>
        <taxon>Bacteria</taxon>
        <taxon>Bacillati</taxon>
        <taxon>Cyanobacteriota</taxon>
        <taxon>Cyanophyceae</taxon>
        <taxon>Pleurocapsales</taxon>
        <taxon>Hyellaceae</taxon>
        <taxon>Waterburya</taxon>
        <taxon>Waterburya agarophytonicola</taxon>
    </lineage>
</organism>
<sequence>MPIDLTGKSFNIAQSLIDRGQPLNLDFSVSNNGDEYAAPFSFDIVISRDGEISSDDFRLGTYEIKTGLEAGADSEIKTYRYFTPDEDDSFWKAGNETYTVGIRLDPHNQFFETDKDNNSNQGAGVDYDQIQVLDFGIADLQGSFIDVANQQITPGQKVDLSFTIANDSPQRANPFSIDVYLSPGIGTGVKGAVKLGTYDIRESIGGNGEISKSYRYPTPDFGDPVWKKGDGKYYIAFDIDSKDEVEETREGNNSRLGEGLDYTSFNVTGLDSAADLVVKNFKVPENAKAGESVTVEYEIVNEGEKSADFFAAGFYLFGEDYLANHDSLSVEDVPEVFFLQGDDDSSLISLEPESSTGIMTTEIILPKTWSGYSGEGNYYLGLEADPFDDVVESNDANNSLQGEGIDYQQVTIEAPKDDTVDLVGTKFEIVQDQIVPGQEFDLGFTVANEGLAEVDAFSFDLYLSQDSNITTEDFYLGKYEVPDGLAGRSDTGLKSIRYTAPELADDFWGENDGTYYAGMIIDPANDVVESNEENNSNVGNNLDYSSTNVTGLEEIADLRIRKFDVTEESITTGDSFEVSYRVVNNGTESAEFFDVGFFIFNEDYLMNHDTLAVEDSPQVYFLPGNDSESLISLDAGTKTNIVKTELIMPEDWPGFATGSGEYYIGAAADVYGDIAELDETNNSLVGLGIDYEKVMINVPAMDV</sequence>
<dbReference type="InterPro" id="IPR013783">
    <property type="entry name" value="Ig-like_fold"/>
</dbReference>
<feature type="domain" description="CARDB" evidence="1">
    <location>
        <begin position="427"/>
        <end position="536"/>
    </location>
</feature>
<gene>
    <name evidence="2" type="ORF">I4641_10400</name>
</gene>
<evidence type="ECO:0000313" key="2">
    <source>
        <dbReference type="EMBL" id="MCC0177386.1"/>
    </source>
</evidence>
<dbReference type="Proteomes" id="UP000729733">
    <property type="component" value="Unassembled WGS sequence"/>
</dbReference>
<comment type="caution">
    <text evidence="2">The sequence shown here is derived from an EMBL/GenBank/DDBJ whole genome shotgun (WGS) entry which is preliminary data.</text>
</comment>
<dbReference type="InterPro" id="IPR011635">
    <property type="entry name" value="CARDB"/>
</dbReference>
<dbReference type="Gene3D" id="2.60.40.10">
    <property type="entry name" value="Immunoglobulins"/>
    <property type="match status" value="5"/>
</dbReference>
<feature type="domain" description="CARDB" evidence="1">
    <location>
        <begin position="556"/>
        <end position="684"/>
    </location>
</feature>
<dbReference type="RefSeq" id="WP_229640450.1">
    <property type="nucleotide sequence ID" value="NZ_JADWDC010000021.1"/>
</dbReference>
<feature type="domain" description="CARDB" evidence="1">
    <location>
        <begin position="274"/>
        <end position="400"/>
    </location>
</feature>
<accession>A0A964FFX2</accession>